<dbReference type="GO" id="GO:0003830">
    <property type="term" value="F:beta-1,4-mannosylglycoprotein 4-beta-N-acetylglucosaminyltransferase activity"/>
    <property type="evidence" value="ECO:0007669"/>
    <property type="project" value="InterPro"/>
</dbReference>
<evidence type="ECO:0000313" key="1">
    <source>
        <dbReference type="EMBL" id="QHU04252.1"/>
    </source>
</evidence>
<dbReference type="GO" id="GO:0016020">
    <property type="term" value="C:membrane"/>
    <property type="evidence" value="ECO:0007669"/>
    <property type="project" value="InterPro"/>
</dbReference>
<reference evidence="1" key="1">
    <citation type="journal article" date="2020" name="Nature">
        <title>Giant virus diversity and host interactions through global metagenomics.</title>
        <authorList>
            <person name="Schulz F."/>
            <person name="Roux S."/>
            <person name="Paez-Espino D."/>
            <person name="Jungbluth S."/>
            <person name="Walsh D.A."/>
            <person name="Denef V.J."/>
            <person name="McMahon K.D."/>
            <person name="Konstantinidis K.T."/>
            <person name="Eloe-Fadrosh E.A."/>
            <person name="Kyrpides N.C."/>
            <person name="Woyke T."/>
        </authorList>
    </citation>
    <scope>NUCLEOTIDE SEQUENCE</scope>
    <source>
        <strain evidence="1">GVMAG-M-3300027708-39</strain>
    </source>
</reference>
<dbReference type="PANTHER" id="PTHR12224">
    <property type="entry name" value="BETA-1,4-MANNOSYL-GLYCOPROTEIN BETA-1,4-N-ACETYLGLUCOSAMINYL-TRANSFERASE"/>
    <property type="match status" value="1"/>
</dbReference>
<protein>
    <recommendedName>
        <fullName evidence="2">N-acetylglucosaminyltransferase</fullName>
    </recommendedName>
</protein>
<accession>A0A6C0JF57</accession>
<dbReference type="GO" id="GO:0006044">
    <property type="term" value="P:N-acetylglucosamine metabolic process"/>
    <property type="evidence" value="ECO:0007669"/>
    <property type="project" value="TreeGrafter"/>
</dbReference>
<evidence type="ECO:0008006" key="2">
    <source>
        <dbReference type="Google" id="ProtNLM"/>
    </source>
</evidence>
<name>A0A6C0JF57_9ZZZZ</name>
<dbReference type="EMBL" id="MN740394">
    <property type="protein sequence ID" value="QHU04252.1"/>
    <property type="molecule type" value="Genomic_DNA"/>
</dbReference>
<sequence>MSNFEIETKSNSCIKIIDCFIFYNELDLLNYRLNVLNDIVDFFVIVESTHTFIGKEKPLIFNDNKHLFDKFNEKIIHIVVYDFPFKYPNINIQNNDVWKNENFQRDQIKRGIEQLKLNDEDIIIITDLDEIPNPDTVLKIKNKEISVDIRSLQMDFYYYNLNSKLQYLWNHPKIIEFKTYKELSLSFNGIRHYNNCQAIESGGWHLSYFGDSNYIKNKIENFSHQEYNNDYYTNIEKIESKIKNCIDIYNRKDIQIIKIPIKDNPHLPSEYEKYLTKYILE</sequence>
<dbReference type="InterPro" id="IPR006813">
    <property type="entry name" value="Glyco_trans_17"/>
</dbReference>
<proteinExistence type="predicted"/>
<dbReference type="PANTHER" id="PTHR12224:SF0">
    <property type="entry name" value="BETA-1,4-MANNOSYL-GLYCOPROTEIN 4-BETA-N-ACETYLGLUCOSAMINYLTRANSFERASE"/>
    <property type="match status" value="1"/>
</dbReference>
<dbReference type="AlphaFoldDB" id="A0A6C0JF57"/>
<dbReference type="Pfam" id="PF04724">
    <property type="entry name" value="Glyco_transf_17"/>
    <property type="match status" value="1"/>
</dbReference>
<organism evidence="1">
    <name type="scientific">viral metagenome</name>
    <dbReference type="NCBI Taxonomy" id="1070528"/>
    <lineage>
        <taxon>unclassified sequences</taxon>
        <taxon>metagenomes</taxon>
        <taxon>organismal metagenomes</taxon>
    </lineage>
</organism>